<proteinExistence type="predicted"/>
<feature type="transmembrane region" description="Helical" evidence="2">
    <location>
        <begin position="252"/>
        <end position="272"/>
    </location>
</feature>
<feature type="transmembrane region" description="Helical" evidence="2">
    <location>
        <begin position="217"/>
        <end position="240"/>
    </location>
</feature>
<evidence type="ECO:0000256" key="1">
    <source>
        <dbReference type="SAM" id="MobiDB-lite"/>
    </source>
</evidence>
<dbReference type="Proteomes" id="UP001231924">
    <property type="component" value="Unassembled WGS sequence"/>
</dbReference>
<feature type="transmembrane region" description="Helical" evidence="2">
    <location>
        <begin position="186"/>
        <end position="205"/>
    </location>
</feature>
<keyword evidence="2" id="KW-1133">Transmembrane helix</keyword>
<dbReference type="EMBL" id="JASVWF010000005">
    <property type="protein sequence ID" value="MDL5158758.1"/>
    <property type="molecule type" value="Genomic_DNA"/>
</dbReference>
<feature type="transmembrane region" description="Helical" evidence="2">
    <location>
        <begin position="104"/>
        <end position="125"/>
    </location>
</feature>
<name>A0ABT7MHE7_9PSEU</name>
<keyword evidence="2" id="KW-0472">Membrane</keyword>
<reference evidence="3 4" key="1">
    <citation type="submission" date="2023-06" db="EMBL/GenBank/DDBJ databases">
        <title>Actinomycetospora Odt1-22.</title>
        <authorList>
            <person name="Supong K."/>
        </authorList>
    </citation>
    <scope>NUCLEOTIDE SEQUENCE [LARGE SCALE GENOMIC DNA]</scope>
    <source>
        <strain evidence="3 4">Odt1-22</strain>
    </source>
</reference>
<accession>A0ABT7MHE7</accession>
<protein>
    <submittedName>
        <fullName evidence="3">Uncharacterized protein</fullName>
    </submittedName>
</protein>
<evidence type="ECO:0000313" key="3">
    <source>
        <dbReference type="EMBL" id="MDL5158758.1"/>
    </source>
</evidence>
<evidence type="ECO:0000256" key="2">
    <source>
        <dbReference type="SAM" id="Phobius"/>
    </source>
</evidence>
<gene>
    <name evidence="3" type="ORF">QRT03_22505</name>
</gene>
<evidence type="ECO:0000313" key="4">
    <source>
        <dbReference type="Proteomes" id="UP001231924"/>
    </source>
</evidence>
<feature type="transmembrane region" description="Helical" evidence="2">
    <location>
        <begin position="31"/>
        <end position="51"/>
    </location>
</feature>
<keyword evidence="2" id="KW-0812">Transmembrane</keyword>
<sequence>MSRRRGRRSCFGLGAALVREAFIEFSQVAELYAQLAGVLAGFAFAALIAIASVRLAGNSPYEESITAAYRPLMCSFFGLVAASLNYSIVAGMKERNGLASAIEATAGVSFCAAGCLLIFSIFVTLDSVETGRKIRNENADKAVSLVRRLLVAVIPPLFVILFLPAIRDHSLIAYGTPAGSPFLRNTAILAVVVSGLIGIAFGLVFKRMHRYRSGVDVISVPGVTTAILATLVTGGLVSFLSPSSVVPDIVPFSELVIVALLGLLTSYAACVFQDSPASAQHVPEQRRGGADDLASGPSPVGESASPQPESGRSVEVVPTAVGFPSTDGPAGETVPDDEGETRSGPASS</sequence>
<comment type="caution">
    <text evidence="3">The sequence shown here is derived from an EMBL/GenBank/DDBJ whole genome shotgun (WGS) entry which is preliminary data.</text>
</comment>
<feature type="transmembrane region" description="Helical" evidence="2">
    <location>
        <begin position="145"/>
        <end position="166"/>
    </location>
</feature>
<dbReference type="RefSeq" id="WP_286055294.1">
    <property type="nucleotide sequence ID" value="NZ_JASVWF010000005.1"/>
</dbReference>
<organism evidence="3 4">
    <name type="scientific">Actinomycetospora termitidis</name>
    <dbReference type="NCBI Taxonomy" id="3053470"/>
    <lineage>
        <taxon>Bacteria</taxon>
        <taxon>Bacillati</taxon>
        <taxon>Actinomycetota</taxon>
        <taxon>Actinomycetes</taxon>
        <taxon>Pseudonocardiales</taxon>
        <taxon>Pseudonocardiaceae</taxon>
        <taxon>Actinomycetospora</taxon>
    </lineage>
</organism>
<feature type="region of interest" description="Disordered" evidence="1">
    <location>
        <begin position="281"/>
        <end position="348"/>
    </location>
</feature>
<keyword evidence="4" id="KW-1185">Reference proteome</keyword>